<dbReference type="OrthoDB" id="420195at2759"/>
<gene>
    <name evidence="6" type="ORF">EDS130_LOCUS7776</name>
</gene>
<dbReference type="PANTHER" id="PTHR46035">
    <property type="entry name" value="TETRATRICOPEPTIDE REPEAT PROTEIN 4"/>
    <property type="match status" value="1"/>
</dbReference>
<feature type="region of interest" description="Disordered" evidence="4">
    <location>
        <begin position="187"/>
        <end position="210"/>
    </location>
</feature>
<dbReference type="Gene3D" id="1.25.40.10">
    <property type="entry name" value="Tetratricopeptide repeat domain"/>
    <property type="match status" value="1"/>
</dbReference>
<dbReference type="SUPFAM" id="SSF48452">
    <property type="entry name" value="TPR-like"/>
    <property type="match status" value="1"/>
</dbReference>
<dbReference type="InterPro" id="IPR019734">
    <property type="entry name" value="TPR_rpt"/>
</dbReference>
<dbReference type="GO" id="GO:0030544">
    <property type="term" value="F:Hsp70 protein binding"/>
    <property type="evidence" value="ECO:0007669"/>
    <property type="project" value="TreeGrafter"/>
</dbReference>
<dbReference type="InterPro" id="IPR044059">
    <property type="entry name" value="Csn1/TTC4_wheel"/>
</dbReference>
<dbReference type="EMBL" id="CAJNOJ010000024">
    <property type="protein sequence ID" value="CAF0860277.1"/>
    <property type="molecule type" value="Genomic_DNA"/>
</dbReference>
<proteinExistence type="inferred from homology"/>
<dbReference type="InterPro" id="IPR011990">
    <property type="entry name" value="TPR-like_helical_dom_sf"/>
</dbReference>
<comment type="caution">
    <text evidence="6">The sequence shown here is derived from an EMBL/GenBank/DDBJ whole genome shotgun (WGS) entry which is preliminary data.</text>
</comment>
<organism evidence="6 7">
    <name type="scientific">Adineta ricciae</name>
    <name type="common">Rotifer</name>
    <dbReference type="NCBI Taxonomy" id="249248"/>
    <lineage>
        <taxon>Eukaryota</taxon>
        <taxon>Metazoa</taxon>
        <taxon>Spiralia</taxon>
        <taxon>Gnathifera</taxon>
        <taxon>Rotifera</taxon>
        <taxon>Eurotatoria</taxon>
        <taxon>Bdelloidea</taxon>
        <taxon>Adinetida</taxon>
        <taxon>Adinetidae</taxon>
        <taxon>Adineta</taxon>
    </lineage>
</organism>
<evidence type="ECO:0000256" key="3">
    <source>
        <dbReference type="ARBA" id="ARBA00023602"/>
    </source>
</evidence>
<protein>
    <recommendedName>
        <fullName evidence="5">Cns1/TTC4 wheel domain-containing protein</fullName>
    </recommendedName>
</protein>
<dbReference type="GO" id="GO:0051879">
    <property type="term" value="F:Hsp90 protein binding"/>
    <property type="evidence" value="ECO:0007669"/>
    <property type="project" value="InterPro"/>
</dbReference>
<name>A0A813X4Z3_ADIRI</name>
<evidence type="ECO:0000259" key="5">
    <source>
        <dbReference type="Pfam" id="PF18972"/>
    </source>
</evidence>
<dbReference type="PANTHER" id="PTHR46035:SF1">
    <property type="entry name" value="TETRATRICOPEPTIDE REPEAT PROTEIN 4"/>
    <property type="match status" value="1"/>
</dbReference>
<sequence length="626" mass="72839">MAQPTPEELDRQLDEFIDNLVDNKDNLPSAELDDAFWKDLEGHPFFMKEMPADGAELHPAAAALQALKWDDDDDTPLDKAIKFKDEGNKYYELKKYRNAILAYTEGIKQRCSDPTTNAVLFCNRATANFYLGNHRSALRDCVLSRKCKPNHLKAYIKAAESCMKLSKYQEAQTCNEKLIEMRDRAARLQKEKERDERKQQGLERKQRNKQQKVLNVVKKQNIRIQEDPSIDIFDISSNPAGSCIQLNEQDQTLTFPVVFLYPEYGQTDYIKEFHQDTKLIDQLTEMFQSRAPWDEEGKYTLDQMSIYYEDRDKHELKIVPLDKTLLQTLQLPGFVVQLGMPSLIVMIPNSAFAKHYLKMFATLKLALTLAIIRLTPSHLSPRDFTIQLQNNLRRKRNNDAIQFEQLLVDVCLLRKSTRAIRIPTHVLDLLDHHGRFLQNVFTHSVDMNIELQTVIMETIDRLFELMKQNLLRIQDETYEIMFKQLITMIASYSVIPNIQKHCIQHIQDFIRLIMLYIKQSKITTSGQLLIEQIGCQSSYFLLVFEQILIELFALFHHANLDAIYASILINILQKLITIHDSTTLEQILNNESVRQQFHALLYACLAMNNNESSLVVCLWNIYSRIL</sequence>
<evidence type="ECO:0000313" key="7">
    <source>
        <dbReference type="Proteomes" id="UP000663852"/>
    </source>
</evidence>
<accession>A0A813X4Z3</accession>
<evidence type="ECO:0000256" key="2">
    <source>
        <dbReference type="ARBA" id="ARBA00022803"/>
    </source>
</evidence>
<dbReference type="Proteomes" id="UP000663852">
    <property type="component" value="Unassembled WGS sequence"/>
</dbReference>
<comment type="similarity">
    <text evidence="3">Belongs to the TTC4 family.</text>
</comment>
<dbReference type="Pfam" id="PF18972">
    <property type="entry name" value="Wheel"/>
    <property type="match status" value="1"/>
</dbReference>
<evidence type="ECO:0000256" key="4">
    <source>
        <dbReference type="SAM" id="MobiDB-lite"/>
    </source>
</evidence>
<feature type="domain" description="Cns1/TTC4 wheel" evidence="5">
    <location>
        <begin position="249"/>
        <end position="351"/>
    </location>
</feature>
<dbReference type="CDD" id="cd21380">
    <property type="entry name" value="CTWD_Cns1"/>
    <property type="match status" value="1"/>
</dbReference>
<dbReference type="GO" id="GO:0005829">
    <property type="term" value="C:cytosol"/>
    <property type="evidence" value="ECO:0007669"/>
    <property type="project" value="TreeGrafter"/>
</dbReference>
<dbReference type="AlphaFoldDB" id="A0A813X4Z3"/>
<dbReference type="GO" id="GO:0006457">
    <property type="term" value="P:protein folding"/>
    <property type="evidence" value="ECO:0007669"/>
    <property type="project" value="TreeGrafter"/>
</dbReference>
<dbReference type="GO" id="GO:0005634">
    <property type="term" value="C:nucleus"/>
    <property type="evidence" value="ECO:0007669"/>
    <property type="project" value="TreeGrafter"/>
</dbReference>
<reference evidence="6" key="1">
    <citation type="submission" date="2021-02" db="EMBL/GenBank/DDBJ databases">
        <authorList>
            <person name="Nowell W R."/>
        </authorList>
    </citation>
    <scope>NUCLEOTIDE SEQUENCE</scope>
</reference>
<dbReference type="SMART" id="SM00028">
    <property type="entry name" value="TPR"/>
    <property type="match status" value="3"/>
</dbReference>
<feature type="compositionally biased region" description="Basic and acidic residues" evidence="4">
    <location>
        <begin position="187"/>
        <end position="205"/>
    </location>
</feature>
<keyword evidence="1" id="KW-0677">Repeat</keyword>
<evidence type="ECO:0000313" key="6">
    <source>
        <dbReference type="EMBL" id="CAF0860277.1"/>
    </source>
</evidence>
<evidence type="ECO:0000256" key="1">
    <source>
        <dbReference type="ARBA" id="ARBA00022737"/>
    </source>
</evidence>
<keyword evidence="2" id="KW-0802">TPR repeat</keyword>